<reference evidence="2" key="1">
    <citation type="journal article" date="2013" name="Nat. Genet.">
        <title>The wheat powdery mildew genome shows the unique evolution of an obligate biotroph.</title>
        <authorList>
            <person name="Wicker T."/>
            <person name="Oberhaensli S."/>
            <person name="Parlange F."/>
            <person name="Buchmann J.P."/>
            <person name="Shatalina M."/>
            <person name="Roffler S."/>
            <person name="Ben-David R."/>
            <person name="Dolezel J."/>
            <person name="Simkova H."/>
            <person name="Schulze-Lefert P."/>
            <person name="Spanu P.D."/>
            <person name="Bruggmann R."/>
            <person name="Amselem J."/>
            <person name="Quesneville H."/>
            <person name="Ver Loren van Themaat E."/>
            <person name="Paape T."/>
            <person name="Shimizu K.K."/>
            <person name="Keller B."/>
        </authorList>
    </citation>
    <scope>NUCLEOTIDE SEQUENCE [LARGE SCALE GENOMIC DNA]</scope>
    <source>
        <strain evidence="2">96224</strain>
    </source>
</reference>
<gene>
    <name evidence="1" type="ORF">BGT96224_A20410</name>
</gene>
<evidence type="ECO:0000313" key="1">
    <source>
        <dbReference type="EMBL" id="EPQ61739.1"/>
    </source>
</evidence>
<dbReference type="AlphaFoldDB" id="A0A656KEM9"/>
<protein>
    <submittedName>
        <fullName evidence="1">Uncharacterized protein</fullName>
    </submittedName>
</protein>
<evidence type="ECO:0000313" key="2">
    <source>
        <dbReference type="Proteomes" id="UP000053110"/>
    </source>
</evidence>
<accession>A0A656KEM9</accession>
<dbReference type="Proteomes" id="UP000053110">
    <property type="component" value="Unassembled WGS sequence"/>
</dbReference>
<dbReference type="OrthoDB" id="5101509at2759"/>
<sequence length="90" mass="9997">MKLKINSDRFQDEQSKVIYSISRLEGRALQQIIPIVRANPSTPLASIQSLIVNIEASFEDPDLHGTARQELQNLQQGIGDFLGTTLNSFA</sequence>
<dbReference type="EMBL" id="KE375215">
    <property type="protein sequence ID" value="EPQ61739.1"/>
    <property type="molecule type" value="Genomic_DNA"/>
</dbReference>
<name>A0A656KEM9_BLUGR</name>
<organism evidence="1 2">
    <name type="scientific">Blumeria graminis f. sp. tritici 96224</name>
    <dbReference type="NCBI Taxonomy" id="1268274"/>
    <lineage>
        <taxon>Eukaryota</taxon>
        <taxon>Fungi</taxon>
        <taxon>Dikarya</taxon>
        <taxon>Ascomycota</taxon>
        <taxon>Pezizomycotina</taxon>
        <taxon>Leotiomycetes</taxon>
        <taxon>Erysiphales</taxon>
        <taxon>Erysiphaceae</taxon>
        <taxon>Blumeria</taxon>
    </lineage>
</organism>
<proteinExistence type="predicted"/>